<reference evidence="3 4" key="1">
    <citation type="submission" date="2021-08" db="EMBL/GenBank/DDBJ databases">
        <authorList>
            <person name="Tuo L."/>
        </authorList>
    </citation>
    <scope>NUCLEOTIDE SEQUENCE [LARGE SCALE GENOMIC DNA]</scope>
    <source>
        <strain evidence="3 4">JCM 31229</strain>
    </source>
</reference>
<evidence type="ECO:0000256" key="2">
    <source>
        <dbReference type="SAM" id="SignalP"/>
    </source>
</evidence>
<feature type="compositionally biased region" description="Basic and acidic residues" evidence="1">
    <location>
        <begin position="83"/>
        <end position="97"/>
    </location>
</feature>
<dbReference type="RefSeq" id="WP_222988603.1">
    <property type="nucleotide sequence ID" value="NZ_JAINVV010000003.1"/>
</dbReference>
<comment type="caution">
    <text evidence="3">The sequence shown here is derived from an EMBL/GenBank/DDBJ whole genome shotgun (WGS) entry which is preliminary data.</text>
</comment>
<gene>
    <name evidence="3" type="ORF">K7G82_04240</name>
</gene>
<protein>
    <submittedName>
        <fullName evidence="3">Uncharacterized protein</fullName>
    </submittedName>
</protein>
<evidence type="ECO:0000313" key="4">
    <source>
        <dbReference type="Proteomes" id="UP000706039"/>
    </source>
</evidence>
<dbReference type="Proteomes" id="UP000706039">
    <property type="component" value="Unassembled WGS sequence"/>
</dbReference>
<feature type="chain" id="PRO_5045718833" evidence="2">
    <location>
        <begin position="33"/>
        <end position="155"/>
    </location>
</feature>
<keyword evidence="2" id="KW-0732">Signal</keyword>
<organism evidence="3 4">
    <name type="scientific">Sphingomonas colocasiae</name>
    <dbReference type="NCBI Taxonomy" id="1848973"/>
    <lineage>
        <taxon>Bacteria</taxon>
        <taxon>Pseudomonadati</taxon>
        <taxon>Pseudomonadota</taxon>
        <taxon>Alphaproteobacteria</taxon>
        <taxon>Sphingomonadales</taxon>
        <taxon>Sphingomonadaceae</taxon>
        <taxon>Sphingomonas</taxon>
    </lineage>
</organism>
<evidence type="ECO:0000256" key="1">
    <source>
        <dbReference type="SAM" id="MobiDB-lite"/>
    </source>
</evidence>
<keyword evidence="4" id="KW-1185">Reference proteome</keyword>
<sequence length="155" mass="16620">MNEAEEESRMRKIAKMLACGAALLLSGTAVQAHPHNDGDKAEASQVKKIVIHKRDGSTSEVDVDAAREKAMLAASEHCKGKRAQIDENDKSGADGKTNKSRIVVCAPDDGTLIAALEKARTQIGEEKMLSDAQREKVIASLDKQIEQLRAGGANK</sequence>
<dbReference type="EMBL" id="JAINVV010000003">
    <property type="protein sequence ID" value="MBY8821487.1"/>
    <property type="molecule type" value="Genomic_DNA"/>
</dbReference>
<proteinExistence type="predicted"/>
<name>A0ABS7PJM0_9SPHN</name>
<evidence type="ECO:0000313" key="3">
    <source>
        <dbReference type="EMBL" id="MBY8821487.1"/>
    </source>
</evidence>
<accession>A0ABS7PJM0</accession>
<feature type="region of interest" description="Disordered" evidence="1">
    <location>
        <begin position="76"/>
        <end position="97"/>
    </location>
</feature>
<feature type="signal peptide" evidence="2">
    <location>
        <begin position="1"/>
        <end position="32"/>
    </location>
</feature>